<organism evidence="1 2">
    <name type="scientific">Arctium lappa</name>
    <name type="common">Greater burdock</name>
    <name type="synonym">Lappa major</name>
    <dbReference type="NCBI Taxonomy" id="4217"/>
    <lineage>
        <taxon>Eukaryota</taxon>
        <taxon>Viridiplantae</taxon>
        <taxon>Streptophyta</taxon>
        <taxon>Embryophyta</taxon>
        <taxon>Tracheophyta</taxon>
        <taxon>Spermatophyta</taxon>
        <taxon>Magnoliopsida</taxon>
        <taxon>eudicotyledons</taxon>
        <taxon>Gunneridae</taxon>
        <taxon>Pentapetalae</taxon>
        <taxon>asterids</taxon>
        <taxon>campanulids</taxon>
        <taxon>Asterales</taxon>
        <taxon>Asteraceae</taxon>
        <taxon>Carduoideae</taxon>
        <taxon>Cardueae</taxon>
        <taxon>Arctiinae</taxon>
        <taxon>Arctium</taxon>
    </lineage>
</organism>
<dbReference type="Proteomes" id="UP001055879">
    <property type="component" value="Linkage Group LG06"/>
</dbReference>
<dbReference type="EMBL" id="CM042052">
    <property type="protein sequence ID" value="KAI3718284.1"/>
    <property type="molecule type" value="Genomic_DNA"/>
</dbReference>
<sequence>MANVPPFQLLANSHGMYDYAYQNMGEVSARPPEKEAATLLICHLREAIPHDTLSRLFPHYEASCARPCTTGSVRGGLPNSYLMGKRLLAIMDTVSQLQKQFVEYTKSLYREVRYDFDGTLDRLPSKCHHLAAILKFL</sequence>
<reference evidence="1 2" key="2">
    <citation type="journal article" date="2022" name="Mol. Ecol. Resour.">
        <title>The genomes of chicory, endive, great burdock and yacon provide insights into Asteraceae paleo-polyploidization history and plant inulin production.</title>
        <authorList>
            <person name="Fan W."/>
            <person name="Wang S."/>
            <person name="Wang H."/>
            <person name="Wang A."/>
            <person name="Jiang F."/>
            <person name="Liu H."/>
            <person name="Zhao H."/>
            <person name="Xu D."/>
            <person name="Zhang Y."/>
        </authorList>
    </citation>
    <scope>NUCLEOTIDE SEQUENCE [LARGE SCALE GENOMIC DNA]</scope>
    <source>
        <strain evidence="2">cv. Niubang</strain>
    </source>
</reference>
<name>A0ACB9B8N1_ARCLA</name>
<protein>
    <submittedName>
        <fullName evidence="1">Uncharacterized protein</fullName>
    </submittedName>
</protein>
<accession>A0ACB9B8N1</accession>
<keyword evidence="2" id="KW-1185">Reference proteome</keyword>
<evidence type="ECO:0000313" key="2">
    <source>
        <dbReference type="Proteomes" id="UP001055879"/>
    </source>
</evidence>
<gene>
    <name evidence="1" type="ORF">L6452_19148</name>
</gene>
<comment type="caution">
    <text evidence="1">The sequence shown here is derived from an EMBL/GenBank/DDBJ whole genome shotgun (WGS) entry which is preliminary data.</text>
</comment>
<proteinExistence type="predicted"/>
<evidence type="ECO:0000313" key="1">
    <source>
        <dbReference type="EMBL" id="KAI3718284.1"/>
    </source>
</evidence>
<reference evidence="2" key="1">
    <citation type="journal article" date="2022" name="Mol. Ecol. Resour.">
        <title>The genomes of chicory, endive, great burdock and yacon provide insights into Asteraceae palaeo-polyploidization history and plant inulin production.</title>
        <authorList>
            <person name="Fan W."/>
            <person name="Wang S."/>
            <person name="Wang H."/>
            <person name="Wang A."/>
            <person name="Jiang F."/>
            <person name="Liu H."/>
            <person name="Zhao H."/>
            <person name="Xu D."/>
            <person name="Zhang Y."/>
        </authorList>
    </citation>
    <scope>NUCLEOTIDE SEQUENCE [LARGE SCALE GENOMIC DNA]</scope>
    <source>
        <strain evidence="2">cv. Niubang</strain>
    </source>
</reference>